<dbReference type="EMBL" id="CP090958">
    <property type="protein sequence ID" value="WGW11530.1"/>
    <property type="molecule type" value="Genomic_DNA"/>
</dbReference>
<keyword evidence="3 5" id="KW-0067">ATP-binding</keyword>
<dbReference type="InterPro" id="IPR017871">
    <property type="entry name" value="ABC_transporter-like_CS"/>
</dbReference>
<organism evidence="5 6">
    <name type="scientific">Saxibacter everestensis</name>
    <dbReference type="NCBI Taxonomy" id="2909229"/>
    <lineage>
        <taxon>Bacteria</taxon>
        <taxon>Bacillati</taxon>
        <taxon>Actinomycetota</taxon>
        <taxon>Actinomycetes</taxon>
        <taxon>Micrococcales</taxon>
        <taxon>Brevibacteriaceae</taxon>
        <taxon>Saxibacter</taxon>
    </lineage>
</organism>
<evidence type="ECO:0000313" key="5">
    <source>
        <dbReference type="EMBL" id="WGW11530.1"/>
    </source>
</evidence>
<accession>A0ABY8QT06</accession>
<dbReference type="PROSITE" id="PS50893">
    <property type="entry name" value="ABC_TRANSPORTER_2"/>
    <property type="match status" value="1"/>
</dbReference>
<evidence type="ECO:0000313" key="6">
    <source>
        <dbReference type="Proteomes" id="UP001209083"/>
    </source>
</evidence>
<keyword evidence="1" id="KW-0813">Transport</keyword>
<dbReference type="PANTHER" id="PTHR42781:SF4">
    <property type="entry name" value="SPERMIDINE_PUTRESCINE IMPORT ATP-BINDING PROTEIN POTA"/>
    <property type="match status" value="1"/>
</dbReference>
<keyword evidence="6" id="KW-1185">Reference proteome</keyword>
<evidence type="ECO:0000256" key="1">
    <source>
        <dbReference type="ARBA" id="ARBA00022448"/>
    </source>
</evidence>
<dbReference type="InterPro" id="IPR013611">
    <property type="entry name" value="Transp-assoc_OB_typ2"/>
</dbReference>
<reference evidence="5 6" key="1">
    <citation type="submission" date="2023-05" db="EMBL/GenBank/DDBJ databases">
        <title>Lithophilousrod everest ZFBP1038 complete genpme.</title>
        <authorList>
            <person name="Tian M."/>
        </authorList>
    </citation>
    <scope>NUCLEOTIDE SEQUENCE [LARGE SCALE GENOMIC DNA]</scope>
    <source>
        <strain evidence="5 6">ZFBP1038</strain>
    </source>
</reference>
<feature type="domain" description="ABC transporter" evidence="4">
    <location>
        <begin position="8"/>
        <end position="240"/>
    </location>
</feature>
<dbReference type="Proteomes" id="UP001209083">
    <property type="component" value="Chromosome"/>
</dbReference>
<dbReference type="SUPFAM" id="SSF50331">
    <property type="entry name" value="MOP-like"/>
    <property type="match status" value="1"/>
</dbReference>
<protein>
    <submittedName>
        <fullName evidence="5">ABC transporter ATP-binding protein</fullName>
    </submittedName>
</protein>
<dbReference type="Gene3D" id="2.40.50.100">
    <property type="match status" value="1"/>
</dbReference>
<dbReference type="Pfam" id="PF08402">
    <property type="entry name" value="TOBE_2"/>
    <property type="match status" value="1"/>
</dbReference>
<dbReference type="InterPro" id="IPR027417">
    <property type="entry name" value="P-loop_NTPase"/>
</dbReference>
<dbReference type="Pfam" id="PF00005">
    <property type="entry name" value="ABC_tran"/>
    <property type="match status" value="1"/>
</dbReference>
<name>A0ABY8QT06_9MICO</name>
<keyword evidence="2" id="KW-0547">Nucleotide-binding</keyword>
<evidence type="ECO:0000256" key="2">
    <source>
        <dbReference type="ARBA" id="ARBA00022741"/>
    </source>
</evidence>
<dbReference type="InterPro" id="IPR003439">
    <property type="entry name" value="ABC_transporter-like_ATP-bd"/>
</dbReference>
<dbReference type="GO" id="GO:0005524">
    <property type="term" value="F:ATP binding"/>
    <property type="evidence" value="ECO:0007669"/>
    <property type="project" value="UniProtKB-KW"/>
</dbReference>
<gene>
    <name evidence="5" type="ORF">LWF01_15770</name>
</gene>
<dbReference type="Gene3D" id="3.40.50.300">
    <property type="entry name" value="P-loop containing nucleotide triphosphate hydrolases"/>
    <property type="match status" value="1"/>
</dbReference>
<dbReference type="SMART" id="SM00382">
    <property type="entry name" value="AAA"/>
    <property type="match status" value="1"/>
</dbReference>
<evidence type="ECO:0000256" key="3">
    <source>
        <dbReference type="ARBA" id="ARBA00022840"/>
    </source>
</evidence>
<sequence>MNADTAHLSIRGLRKTYPNTANPAVDDVNLDVDKGDLVALLGPSGCGKTTTLRMVAGLLAPTAGQIVVNGRNVVSTPVHKRGMGMVFQSYALFPHMNIAENVAFGLQMRKMPKAATKKKVTETLDMVQLGHLRARRPSELSGGQQQRVALARALVIEPTLLLLDEPLSNLDAKLREAMRHEIRAIQKRSGTTTLFVTHDQDEALDMADRIAILNNGVIEQYAAPTEVYDRPATRFVAHFVGKANFLDVTGATASAPDRYRVMTPSFGTLEVPGVRGLDLSKASLVVRPHRIAAARVTETTGDDLPNGIGEVIETSYTGNVQSYSVQLTGGPVIRVDQLTDSVRGLRLGDSARISFHPDEAYLVADR</sequence>
<dbReference type="InterPro" id="IPR050093">
    <property type="entry name" value="ABC_SmlMolc_Importer"/>
</dbReference>
<dbReference type="PROSITE" id="PS00211">
    <property type="entry name" value="ABC_TRANSPORTER_1"/>
    <property type="match status" value="1"/>
</dbReference>
<dbReference type="SUPFAM" id="SSF52540">
    <property type="entry name" value="P-loop containing nucleoside triphosphate hydrolases"/>
    <property type="match status" value="1"/>
</dbReference>
<dbReference type="PANTHER" id="PTHR42781">
    <property type="entry name" value="SPERMIDINE/PUTRESCINE IMPORT ATP-BINDING PROTEIN POTA"/>
    <property type="match status" value="1"/>
</dbReference>
<proteinExistence type="predicted"/>
<dbReference type="InterPro" id="IPR003593">
    <property type="entry name" value="AAA+_ATPase"/>
</dbReference>
<dbReference type="InterPro" id="IPR008995">
    <property type="entry name" value="Mo/tungstate-bd_C_term_dom"/>
</dbReference>
<evidence type="ECO:0000259" key="4">
    <source>
        <dbReference type="PROSITE" id="PS50893"/>
    </source>
</evidence>
<dbReference type="RefSeq" id="WP_349638320.1">
    <property type="nucleotide sequence ID" value="NZ_CP090958.1"/>
</dbReference>